<keyword evidence="2 7" id="KW-0812">Transmembrane</keyword>
<dbReference type="GO" id="GO:0015421">
    <property type="term" value="F:ABC-type oligopeptide transporter activity"/>
    <property type="evidence" value="ECO:0007669"/>
    <property type="project" value="TreeGrafter"/>
</dbReference>
<dbReference type="PROSITE" id="PS50929">
    <property type="entry name" value="ABC_TM1F"/>
    <property type="match status" value="1"/>
</dbReference>
<dbReference type="SUPFAM" id="SSF52540">
    <property type="entry name" value="P-loop containing nucleoside triphosphate hydrolases"/>
    <property type="match status" value="1"/>
</dbReference>
<evidence type="ECO:0000256" key="5">
    <source>
        <dbReference type="ARBA" id="ARBA00022989"/>
    </source>
</evidence>
<dbReference type="PANTHER" id="PTHR43394">
    <property type="entry name" value="ATP-DEPENDENT PERMEASE MDL1, MITOCHONDRIAL"/>
    <property type="match status" value="1"/>
</dbReference>
<dbReference type="PROSITE" id="PS50893">
    <property type="entry name" value="ABC_TRANSPORTER_2"/>
    <property type="match status" value="1"/>
</dbReference>
<keyword evidence="6 7" id="KW-0472">Membrane</keyword>
<dbReference type="RefSeq" id="WP_177669551.1">
    <property type="nucleotide sequence ID" value="NZ_JACRSY010000009.1"/>
</dbReference>
<dbReference type="GO" id="GO:0016887">
    <property type="term" value="F:ATP hydrolysis activity"/>
    <property type="evidence" value="ECO:0007669"/>
    <property type="project" value="InterPro"/>
</dbReference>
<evidence type="ECO:0000256" key="4">
    <source>
        <dbReference type="ARBA" id="ARBA00022840"/>
    </source>
</evidence>
<dbReference type="InterPro" id="IPR039421">
    <property type="entry name" value="Type_1_exporter"/>
</dbReference>
<dbReference type="Pfam" id="PF00664">
    <property type="entry name" value="ABC_membrane"/>
    <property type="match status" value="1"/>
</dbReference>
<dbReference type="SMART" id="SM00382">
    <property type="entry name" value="AAA"/>
    <property type="match status" value="1"/>
</dbReference>
<keyword evidence="11" id="KW-1185">Reference proteome</keyword>
<evidence type="ECO:0000259" key="8">
    <source>
        <dbReference type="PROSITE" id="PS50893"/>
    </source>
</evidence>
<keyword evidence="5 7" id="KW-1133">Transmembrane helix</keyword>
<evidence type="ECO:0000256" key="1">
    <source>
        <dbReference type="ARBA" id="ARBA00004651"/>
    </source>
</evidence>
<evidence type="ECO:0000313" key="10">
    <source>
        <dbReference type="EMBL" id="MBC8579295.1"/>
    </source>
</evidence>
<dbReference type="InterPro" id="IPR011527">
    <property type="entry name" value="ABC1_TM_dom"/>
</dbReference>
<comment type="subcellular location">
    <subcellularLocation>
        <location evidence="1">Cell membrane</location>
        <topology evidence="1">Multi-pass membrane protein</topology>
    </subcellularLocation>
</comment>
<evidence type="ECO:0000256" key="6">
    <source>
        <dbReference type="ARBA" id="ARBA00023136"/>
    </source>
</evidence>
<dbReference type="CDD" id="cd03251">
    <property type="entry name" value="ABCC_MsbA"/>
    <property type="match status" value="1"/>
</dbReference>
<dbReference type="EMBL" id="JACRSY010000009">
    <property type="protein sequence ID" value="MBC8579295.1"/>
    <property type="molecule type" value="Genomic_DNA"/>
</dbReference>
<protein>
    <submittedName>
        <fullName evidence="10">ABC transporter ATP-binding protein</fullName>
    </submittedName>
</protein>
<dbReference type="CDD" id="cd18549">
    <property type="entry name" value="ABC_6TM_YwjA_like"/>
    <property type="match status" value="1"/>
</dbReference>
<dbReference type="PANTHER" id="PTHR43394:SF1">
    <property type="entry name" value="ATP-BINDING CASSETTE SUB-FAMILY B MEMBER 10, MITOCHONDRIAL"/>
    <property type="match status" value="1"/>
</dbReference>
<dbReference type="InterPro" id="IPR017871">
    <property type="entry name" value="ABC_transporter-like_CS"/>
</dbReference>
<comment type="caution">
    <text evidence="10">The sequence shown here is derived from an EMBL/GenBank/DDBJ whole genome shotgun (WGS) entry which is preliminary data.</text>
</comment>
<keyword evidence="3" id="KW-0547">Nucleotide-binding</keyword>
<feature type="domain" description="ABC transmembrane type-1" evidence="9">
    <location>
        <begin position="17"/>
        <end position="299"/>
    </location>
</feature>
<accession>A0A926EHX0</accession>
<dbReference type="Proteomes" id="UP000655830">
    <property type="component" value="Unassembled WGS sequence"/>
</dbReference>
<sequence length="572" mass="64855">MFKRFVSYYKPYKKLFFLDLLVAFLFAVCDLVYPMMTRELLNNSIPNKEFRMIGVFAISLLMIYGIKYACSFFMQYWGHVVGVRMQADMRRDIFTHLQKLPCTFFDNTKTGDVMSRIINDLMDISELAHHGPEDLFISAVMLVGSFIILLNINVSLTLLIFAFIPLTFWFTWKKKDKMGRAFTASRVETGKVNAILENSIAGMRVSKSFCSKDTELEKFQKGNNAFKNEREKAYKVMAEYFSGSTLCIDILDFVCMIGGGLFAINGTITFGDFMAYMLYIKMFTQPIKKLVNFMEQYQSGMTGFKRFTELMDEIEEADRANAINLEKVDGEITFKEVSFKYEDEYVLDKINLTIPKGKMVALVGPSGGGKTTFCNLIPRFYEIDGGDIQIDGRSIYDIKLESLRSHIGIVSQEVFLFTGTIKENILYGNPQATEDEVIDAAKKANIHDFILSLPNGYETFIGERGVKLSGGQKQRLSIARVFLKNPSILILDEATSALDNATEFMIKKAIDEVCKGRTTIVVAHRLSTIRNADEIIVLGKEGIKESGSHEELLAEEGIYKMLYEAQFEGLVS</sequence>
<evidence type="ECO:0000256" key="2">
    <source>
        <dbReference type="ARBA" id="ARBA00022692"/>
    </source>
</evidence>
<organism evidence="10 11">
    <name type="scientific">Zhenhengia yiwuensis</name>
    <dbReference type="NCBI Taxonomy" id="2763666"/>
    <lineage>
        <taxon>Bacteria</taxon>
        <taxon>Bacillati</taxon>
        <taxon>Bacillota</taxon>
        <taxon>Clostridia</taxon>
        <taxon>Lachnospirales</taxon>
        <taxon>Lachnospiraceae</taxon>
        <taxon>Zhenhengia</taxon>
    </lineage>
</organism>
<evidence type="ECO:0000256" key="7">
    <source>
        <dbReference type="SAM" id="Phobius"/>
    </source>
</evidence>
<proteinExistence type="predicted"/>
<dbReference type="InterPro" id="IPR003593">
    <property type="entry name" value="AAA+_ATPase"/>
</dbReference>
<dbReference type="PROSITE" id="PS00211">
    <property type="entry name" value="ABC_TRANSPORTER_1"/>
    <property type="match status" value="1"/>
</dbReference>
<dbReference type="Gene3D" id="1.20.1560.10">
    <property type="entry name" value="ABC transporter type 1, transmembrane domain"/>
    <property type="match status" value="1"/>
</dbReference>
<evidence type="ECO:0000313" key="11">
    <source>
        <dbReference type="Proteomes" id="UP000655830"/>
    </source>
</evidence>
<dbReference type="Pfam" id="PF00005">
    <property type="entry name" value="ABC_tran"/>
    <property type="match status" value="1"/>
</dbReference>
<reference evidence="10" key="1">
    <citation type="submission" date="2020-08" db="EMBL/GenBank/DDBJ databases">
        <title>Genome public.</title>
        <authorList>
            <person name="Liu C."/>
            <person name="Sun Q."/>
        </authorList>
    </citation>
    <scope>NUCLEOTIDE SEQUENCE</scope>
    <source>
        <strain evidence="10">NSJ-12</strain>
    </source>
</reference>
<dbReference type="InterPro" id="IPR027417">
    <property type="entry name" value="P-loop_NTPase"/>
</dbReference>
<dbReference type="Gene3D" id="3.40.50.300">
    <property type="entry name" value="P-loop containing nucleotide triphosphate hydrolases"/>
    <property type="match status" value="1"/>
</dbReference>
<dbReference type="FunFam" id="3.40.50.300:FF:000218">
    <property type="entry name" value="Multidrug ABC transporter ATP-binding protein"/>
    <property type="match status" value="1"/>
</dbReference>
<evidence type="ECO:0000259" key="9">
    <source>
        <dbReference type="PROSITE" id="PS50929"/>
    </source>
</evidence>
<keyword evidence="4 10" id="KW-0067">ATP-binding</keyword>
<feature type="domain" description="ABC transporter" evidence="8">
    <location>
        <begin position="332"/>
        <end position="565"/>
    </location>
</feature>
<gene>
    <name evidence="10" type="ORF">H8718_07125</name>
</gene>
<dbReference type="AlphaFoldDB" id="A0A926EHX0"/>
<name>A0A926EHX0_9FIRM</name>
<dbReference type="InterPro" id="IPR003439">
    <property type="entry name" value="ABC_transporter-like_ATP-bd"/>
</dbReference>
<dbReference type="SUPFAM" id="SSF90123">
    <property type="entry name" value="ABC transporter transmembrane region"/>
    <property type="match status" value="1"/>
</dbReference>
<dbReference type="InterPro" id="IPR036640">
    <property type="entry name" value="ABC1_TM_sf"/>
</dbReference>
<dbReference type="GO" id="GO:0005886">
    <property type="term" value="C:plasma membrane"/>
    <property type="evidence" value="ECO:0007669"/>
    <property type="project" value="UniProtKB-SubCell"/>
</dbReference>
<feature type="transmembrane region" description="Helical" evidence="7">
    <location>
        <begin position="53"/>
        <end position="77"/>
    </location>
</feature>
<dbReference type="GO" id="GO:0005524">
    <property type="term" value="F:ATP binding"/>
    <property type="evidence" value="ECO:0007669"/>
    <property type="project" value="UniProtKB-KW"/>
</dbReference>
<evidence type="ECO:0000256" key="3">
    <source>
        <dbReference type="ARBA" id="ARBA00022741"/>
    </source>
</evidence>
<feature type="transmembrane region" description="Helical" evidence="7">
    <location>
        <begin position="137"/>
        <end position="170"/>
    </location>
</feature>
<feature type="transmembrane region" description="Helical" evidence="7">
    <location>
        <begin position="15"/>
        <end position="33"/>
    </location>
</feature>